<dbReference type="InterPro" id="IPR003695">
    <property type="entry name" value="Ppx_GppA_N"/>
</dbReference>
<evidence type="ECO:0000313" key="5">
    <source>
        <dbReference type="Proteomes" id="UP000054598"/>
    </source>
</evidence>
<dbReference type="SUPFAM" id="SSF109604">
    <property type="entry name" value="HD-domain/PDEase-like"/>
    <property type="match status" value="1"/>
</dbReference>
<dbReference type="CDD" id="cd24006">
    <property type="entry name" value="ASKHA_NBD_PPX_GppA"/>
    <property type="match status" value="1"/>
</dbReference>
<evidence type="ECO:0000259" key="3">
    <source>
        <dbReference type="Pfam" id="PF21447"/>
    </source>
</evidence>
<sequence>MTAPQKGRVVAFFDLGTNSVRLLVARFESGQSYTVLTKQKEVVRLGEGEFARGWLRDDAMDRAVRACRRFTDLARSFGAVEYVAVATSAAREARNCAEFLKRLQDEAGLSVRTVSGIEEARLIYLGVSRDIEMGGAVALFVDIGGGSTEIILADRERERLLESLNLGALRLTNQFFEDGAADPVPPEVYENICRCVKDAVMPTAEQVKKGRADVAYGSSGTIQNLAEIARRSFQDRLPDTPPILTREDLRKTAAMLCSLPLDQRKKVPGINPERTDIIIAGAAILEGIMDEFGLPEIRISDRGLRDGLIVDYLSRQKGISPADRLQERRQSVQRLLGACRANPEHAQTVARLSLELFDSGVRAGLHTFGAAERELLEYAAYLHDIGELVSFSNHHLHSHYIIGNADLPGFDRQEIDTIAEVARHHQKKSPKAGAGSKAIPILSAFLRLAEHLDRGHAGLITHARIASADKREATLEIVSATDCTLELSAIRSEGRTIKKIFGRDLAVRCVGIE</sequence>
<dbReference type="InterPro" id="IPR050273">
    <property type="entry name" value="GppA/Ppx_hydrolase"/>
</dbReference>
<dbReference type="InterPro" id="IPR048950">
    <property type="entry name" value="Ppx_GppA_C"/>
</dbReference>
<dbReference type="InterPro" id="IPR030673">
    <property type="entry name" value="PyroPPase_GppA_Ppx"/>
</dbReference>
<reference evidence="5" key="1">
    <citation type="journal article" date="2015" name="MBio">
        <title>Genome-Resolved Metagenomic Analysis Reveals Roles for Candidate Phyla and Other Microbial Community Members in Biogeochemical Transformations in Oil Reservoirs.</title>
        <authorList>
            <person name="Hu P."/>
            <person name="Tom L."/>
            <person name="Singh A."/>
            <person name="Thomas B.C."/>
            <person name="Baker B.J."/>
            <person name="Piceno Y.M."/>
            <person name="Andersen G.L."/>
            <person name="Banfield J.F."/>
        </authorList>
    </citation>
    <scope>NUCLEOTIDE SEQUENCE [LARGE SCALE GENOMIC DNA]</scope>
</reference>
<dbReference type="AlphaFoldDB" id="A0A124G502"/>
<comment type="caution">
    <text evidence="4">The sequence shown here is derived from an EMBL/GenBank/DDBJ whole genome shotgun (WGS) entry which is preliminary data.</text>
</comment>
<dbReference type="Pfam" id="PF21447">
    <property type="entry name" value="Ppx-GppA_III"/>
    <property type="match status" value="1"/>
</dbReference>
<dbReference type="InterPro" id="IPR003607">
    <property type="entry name" value="HD/PDEase_dom"/>
</dbReference>
<feature type="domain" description="Ppx/GppA phosphatase N-terminal" evidence="2">
    <location>
        <begin position="24"/>
        <end position="315"/>
    </location>
</feature>
<evidence type="ECO:0000256" key="1">
    <source>
        <dbReference type="ARBA" id="ARBA00022801"/>
    </source>
</evidence>
<feature type="domain" description="Ppx/GppA phosphatase C-terminal" evidence="3">
    <location>
        <begin position="328"/>
        <end position="472"/>
    </location>
</feature>
<dbReference type="GO" id="GO:0016787">
    <property type="term" value="F:hydrolase activity"/>
    <property type="evidence" value="ECO:0007669"/>
    <property type="project" value="UniProtKB-KW"/>
</dbReference>
<evidence type="ECO:0000313" key="4">
    <source>
        <dbReference type="EMBL" id="KUL01712.1"/>
    </source>
</evidence>
<dbReference type="Gene3D" id="3.30.420.150">
    <property type="entry name" value="Exopolyphosphatase. Domain 2"/>
    <property type="match status" value="1"/>
</dbReference>
<dbReference type="Pfam" id="PF02541">
    <property type="entry name" value="Ppx-GppA"/>
    <property type="match status" value="1"/>
</dbReference>
<dbReference type="Gene3D" id="1.10.3210.10">
    <property type="entry name" value="Hypothetical protein af1432"/>
    <property type="match status" value="1"/>
</dbReference>
<dbReference type="PIRSF" id="PIRSF001267">
    <property type="entry name" value="Pyrophosphatase_GppA_Ppx"/>
    <property type="match status" value="1"/>
</dbReference>
<name>A0A124G502_9EURY</name>
<dbReference type="PATRIC" id="fig|2198.3.peg.790"/>
<dbReference type="CDD" id="cd00077">
    <property type="entry name" value="HDc"/>
    <property type="match status" value="1"/>
</dbReference>
<dbReference type="SUPFAM" id="SSF53067">
    <property type="entry name" value="Actin-like ATPase domain"/>
    <property type="match status" value="2"/>
</dbReference>
<dbReference type="InterPro" id="IPR043129">
    <property type="entry name" value="ATPase_NBD"/>
</dbReference>
<dbReference type="EMBL" id="LGHE01000090">
    <property type="protein sequence ID" value="KUL01712.1"/>
    <property type="molecule type" value="Genomic_DNA"/>
</dbReference>
<organism evidence="4 5">
    <name type="scientific">Methanoculleus marisnigri</name>
    <dbReference type="NCBI Taxonomy" id="2198"/>
    <lineage>
        <taxon>Archaea</taxon>
        <taxon>Methanobacteriati</taxon>
        <taxon>Methanobacteriota</taxon>
        <taxon>Stenosarchaea group</taxon>
        <taxon>Methanomicrobia</taxon>
        <taxon>Methanomicrobiales</taxon>
        <taxon>Methanomicrobiaceae</taxon>
        <taxon>Methanoculleus</taxon>
    </lineage>
</organism>
<dbReference type="PANTHER" id="PTHR30005:SF0">
    <property type="entry name" value="RETROGRADE REGULATION PROTEIN 2"/>
    <property type="match status" value="1"/>
</dbReference>
<accession>A0A124G502</accession>
<dbReference type="PANTHER" id="PTHR30005">
    <property type="entry name" value="EXOPOLYPHOSPHATASE"/>
    <property type="match status" value="1"/>
</dbReference>
<keyword evidence="1" id="KW-0378">Hydrolase</keyword>
<dbReference type="GO" id="GO:0006357">
    <property type="term" value="P:regulation of transcription by RNA polymerase II"/>
    <property type="evidence" value="ECO:0007669"/>
    <property type="project" value="TreeGrafter"/>
</dbReference>
<proteinExistence type="predicted"/>
<evidence type="ECO:0000259" key="2">
    <source>
        <dbReference type="Pfam" id="PF02541"/>
    </source>
</evidence>
<gene>
    <name evidence="4" type="ORF">XE10_0935</name>
</gene>
<dbReference type="Gene3D" id="3.30.420.40">
    <property type="match status" value="1"/>
</dbReference>
<protein>
    <submittedName>
        <fullName evidence="4">Ppx/GppA phosphatase</fullName>
    </submittedName>
</protein>
<dbReference type="Proteomes" id="UP000054598">
    <property type="component" value="Unassembled WGS sequence"/>
</dbReference>